<evidence type="ECO:0008006" key="3">
    <source>
        <dbReference type="Google" id="ProtNLM"/>
    </source>
</evidence>
<evidence type="ECO:0000313" key="2">
    <source>
        <dbReference type="Proteomes" id="UP000789833"/>
    </source>
</evidence>
<reference evidence="1 2" key="1">
    <citation type="submission" date="2021-10" db="EMBL/GenBank/DDBJ databases">
        <authorList>
            <person name="Criscuolo A."/>
        </authorList>
    </citation>
    <scope>NUCLEOTIDE SEQUENCE [LARGE SCALE GENOMIC DNA]</scope>
    <source>
        <strain evidence="2">CIP 111883</strain>
    </source>
</reference>
<dbReference type="InterPro" id="IPR029064">
    <property type="entry name" value="Ribosomal_eL30-like_sf"/>
</dbReference>
<sequence>MSNNIDDYIDRGLKGDPEIKPAERREFLSQLRERIILALSSGQVMNKMPYKPLSDLMKKHPSSRLFLDGDLNYNHLSKYIRMASENGIPFTIVDDKSATTNIGLVLSAQTALDKEEIFVAKEEFERHL</sequence>
<name>A0ABM8YJ62_9BACI</name>
<dbReference type="RefSeq" id="WP_230499831.1">
    <property type="nucleotide sequence ID" value="NZ_CAKJTJ010000002.1"/>
</dbReference>
<dbReference type="Proteomes" id="UP000789833">
    <property type="component" value="Unassembled WGS sequence"/>
</dbReference>
<dbReference type="Pfam" id="PF07997">
    <property type="entry name" value="DUF1694"/>
    <property type="match status" value="1"/>
</dbReference>
<organism evidence="1 2">
    <name type="scientific">Sutcliffiella rhizosphaerae</name>
    <dbReference type="NCBI Taxonomy" id="2880967"/>
    <lineage>
        <taxon>Bacteria</taxon>
        <taxon>Bacillati</taxon>
        <taxon>Bacillota</taxon>
        <taxon>Bacilli</taxon>
        <taxon>Bacillales</taxon>
        <taxon>Bacillaceae</taxon>
        <taxon>Sutcliffiella</taxon>
    </lineage>
</organism>
<dbReference type="PIRSF" id="PIRSF034303">
    <property type="entry name" value="DUF1694"/>
    <property type="match status" value="1"/>
</dbReference>
<dbReference type="InterPro" id="IPR012543">
    <property type="entry name" value="DUF1694"/>
</dbReference>
<dbReference type="SUPFAM" id="SSF160515">
    <property type="entry name" value="YueI-like"/>
    <property type="match status" value="1"/>
</dbReference>
<keyword evidence="2" id="KW-1185">Reference proteome</keyword>
<proteinExistence type="predicted"/>
<protein>
    <recommendedName>
        <fullName evidence="3">DUF1694 domain-containing protein</fullName>
    </recommendedName>
</protein>
<dbReference type="EMBL" id="CAKJTJ010000002">
    <property type="protein sequence ID" value="CAG9619907.1"/>
    <property type="molecule type" value="Genomic_DNA"/>
</dbReference>
<dbReference type="Gene3D" id="3.30.1330.30">
    <property type="match status" value="1"/>
</dbReference>
<gene>
    <name evidence="1" type="primary">yueI</name>
    <name evidence="1" type="ORF">BACCIP111883_00675</name>
</gene>
<comment type="caution">
    <text evidence="1">The sequence shown here is derived from an EMBL/GenBank/DDBJ whole genome shotgun (WGS) entry which is preliminary data.</text>
</comment>
<evidence type="ECO:0000313" key="1">
    <source>
        <dbReference type="EMBL" id="CAG9619907.1"/>
    </source>
</evidence>
<accession>A0ABM8YJ62</accession>